<accession>A0A9D8KI82</accession>
<comment type="caution">
    <text evidence="2">The sequence shown here is derived from an EMBL/GenBank/DDBJ whole genome shotgun (WGS) entry which is preliminary data.</text>
</comment>
<reference evidence="2" key="2">
    <citation type="submission" date="2021-01" db="EMBL/GenBank/DDBJ databases">
        <authorList>
            <person name="Hahn C.R."/>
            <person name="Youssef N.H."/>
            <person name="Elshahed M."/>
        </authorList>
    </citation>
    <scope>NUCLEOTIDE SEQUENCE</scope>
    <source>
        <strain evidence="2">Zod_Metabat.24</strain>
    </source>
</reference>
<feature type="domain" description="DUF362" evidence="1">
    <location>
        <begin position="42"/>
        <end position="238"/>
    </location>
</feature>
<reference evidence="2" key="1">
    <citation type="journal article" date="2021" name="Environ. Microbiol.">
        <title>Genomic characterization of three novel Desulfobacterota classes expand the metabolic and phylogenetic diversity of the phylum.</title>
        <authorList>
            <person name="Murphy C.L."/>
            <person name="Biggerstaff J."/>
            <person name="Eichhorn A."/>
            <person name="Ewing E."/>
            <person name="Shahan R."/>
            <person name="Soriano D."/>
            <person name="Stewart S."/>
            <person name="VanMol K."/>
            <person name="Walker R."/>
            <person name="Walters P."/>
            <person name="Elshahed M.S."/>
            <person name="Youssef N.H."/>
        </authorList>
    </citation>
    <scope>NUCLEOTIDE SEQUENCE</scope>
    <source>
        <strain evidence="2">Zod_Metabat.24</strain>
    </source>
</reference>
<dbReference type="InterPro" id="IPR007160">
    <property type="entry name" value="DUF362"/>
</dbReference>
<name>A0A9D8KI82_9DELT</name>
<gene>
    <name evidence="2" type="ORF">JW984_14675</name>
</gene>
<organism evidence="2 3">
    <name type="scientific">Candidatus Zymogenus saltonus</name>
    <dbReference type="NCBI Taxonomy" id="2844893"/>
    <lineage>
        <taxon>Bacteria</taxon>
        <taxon>Deltaproteobacteria</taxon>
        <taxon>Candidatus Zymogenia</taxon>
        <taxon>Candidatus Zymogeniales</taxon>
        <taxon>Candidatus Zymogenaceae</taxon>
        <taxon>Candidatus Zymogenus</taxon>
    </lineage>
</organism>
<dbReference type="EMBL" id="JAFGIX010000079">
    <property type="protein sequence ID" value="MBN1574439.1"/>
    <property type="molecule type" value="Genomic_DNA"/>
</dbReference>
<evidence type="ECO:0000259" key="1">
    <source>
        <dbReference type="Pfam" id="PF04015"/>
    </source>
</evidence>
<dbReference type="Proteomes" id="UP000809273">
    <property type="component" value="Unassembled WGS sequence"/>
</dbReference>
<dbReference type="AlphaFoldDB" id="A0A9D8KI82"/>
<evidence type="ECO:0000313" key="3">
    <source>
        <dbReference type="Proteomes" id="UP000809273"/>
    </source>
</evidence>
<proteinExistence type="predicted"/>
<dbReference type="Pfam" id="PF04015">
    <property type="entry name" value="DUF362"/>
    <property type="match status" value="1"/>
</dbReference>
<protein>
    <submittedName>
        <fullName evidence="2">DUF362 domain-containing protein</fullName>
    </submittedName>
</protein>
<evidence type="ECO:0000313" key="2">
    <source>
        <dbReference type="EMBL" id="MBN1574439.1"/>
    </source>
</evidence>
<sequence length="433" mass="47617">MTKDKRKKVILRRCDSYNEAVISGIIKESLTDLGIKPNGKTLIKPNVVTANKAYIFDSYTHPTVIGSAVDVLRSMGAADVTVGESGGYGIPSRLFLKESGYFKMGKEKGVRVVDFNEEKYYKVPLKKGMWHKSMRVAKSLHNADFKVWMPKLKYHICCTITNALKLNIGILTHAERMLYHDDRLNEKIVDLLEIGFPNVVISDAVKIAHGYESAPKPFDLGLILVANDPLAADAVGAKILGFKPEDVIHLVMASERGYGSIADVDIEVTGDVTIEELAKKTKGIVSEYQDIHKVDTPIKFYTGNDPDRGRFCYGGCLAALKGCLGTIDARRPGSVKNARPGGIVTGVYKGDVIHPDGPVLLIGDCTKVLGKLEAKKVKRIKGCPLGTKMLFVTLPRTFGMPSPLFDPRDAVLFIYNSVVKGMRKVSNIIFTRK</sequence>